<proteinExistence type="predicted"/>
<feature type="region of interest" description="Disordered" evidence="2">
    <location>
        <begin position="1697"/>
        <end position="1722"/>
    </location>
</feature>
<dbReference type="InterPro" id="IPR056415">
    <property type="entry name" value="DCX2_DCDC1"/>
</dbReference>
<feature type="compositionally biased region" description="Gly residues" evidence="2">
    <location>
        <begin position="897"/>
        <end position="907"/>
    </location>
</feature>
<dbReference type="FunCoup" id="F2U2M5">
    <property type="interactions" value="1"/>
</dbReference>
<dbReference type="InterPro" id="IPR057424">
    <property type="entry name" value="Ubiquitin_DCDC1"/>
</dbReference>
<dbReference type="eggNOG" id="ENOG502QW8Q">
    <property type="taxonomic scope" value="Eukaryota"/>
</dbReference>
<accession>F2U2M5</accession>
<dbReference type="OMA" id="IMVAYKT"/>
<feature type="region of interest" description="Disordered" evidence="2">
    <location>
        <begin position="1016"/>
        <end position="1044"/>
    </location>
</feature>
<feature type="region of interest" description="Disordered" evidence="2">
    <location>
        <begin position="1810"/>
        <end position="1847"/>
    </location>
</feature>
<feature type="compositionally biased region" description="Low complexity" evidence="2">
    <location>
        <begin position="1835"/>
        <end position="1847"/>
    </location>
</feature>
<dbReference type="GeneID" id="16077175"/>
<dbReference type="InterPro" id="IPR003533">
    <property type="entry name" value="Doublecortin_dom"/>
</dbReference>
<dbReference type="EMBL" id="GL832959">
    <property type="protein sequence ID" value="EGD81380.1"/>
    <property type="molecule type" value="Genomic_DNA"/>
</dbReference>
<evidence type="ECO:0000256" key="2">
    <source>
        <dbReference type="SAM" id="MobiDB-lite"/>
    </source>
</evidence>
<dbReference type="SUPFAM" id="SSF89837">
    <property type="entry name" value="Doublecortin (DC)"/>
    <property type="match status" value="5"/>
</dbReference>
<dbReference type="RefSeq" id="XP_004996584.1">
    <property type="nucleotide sequence ID" value="XM_004996527.1"/>
</dbReference>
<evidence type="ECO:0000313" key="4">
    <source>
        <dbReference type="EMBL" id="EGD81380.1"/>
    </source>
</evidence>
<dbReference type="OrthoDB" id="9999986at2759"/>
<feature type="compositionally biased region" description="Gly residues" evidence="2">
    <location>
        <begin position="1708"/>
        <end position="1719"/>
    </location>
</feature>
<evidence type="ECO:0000256" key="1">
    <source>
        <dbReference type="SAM" id="Coils"/>
    </source>
</evidence>
<organism evidence="4 5">
    <name type="scientific">Salpingoeca rosetta (strain ATCC 50818 / BSB-021)</name>
    <dbReference type="NCBI Taxonomy" id="946362"/>
    <lineage>
        <taxon>Eukaryota</taxon>
        <taxon>Choanoflagellata</taxon>
        <taxon>Craspedida</taxon>
        <taxon>Salpingoecidae</taxon>
        <taxon>Salpingoeca</taxon>
    </lineage>
</organism>
<protein>
    <recommendedName>
        <fullName evidence="3">Doublecortin domain-containing protein</fullName>
    </recommendedName>
</protein>
<dbReference type="InterPro" id="IPR043188">
    <property type="entry name" value="DCDC1"/>
</dbReference>
<feature type="compositionally biased region" description="Basic and acidic residues" evidence="2">
    <location>
        <begin position="1024"/>
        <end position="1035"/>
    </location>
</feature>
<gene>
    <name evidence="4" type="ORF">PTSG_02099</name>
</gene>
<feature type="compositionally biased region" description="Low complexity" evidence="2">
    <location>
        <begin position="915"/>
        <end position="925"/>
    </location>
</feature>
<dbReference type="Gene3D" id="3.10.20.230">
    <property type="entry name" value="Doublecortin domain"/>
    <property type="match status" value="1"/>
</dbReference>
<name>F2U2M5_SALR5</name>
<dbReference type="GO" id="GO:0008017">
    <property type="term" value="F:microtubule binding"/>
    <property type="evidence" value="ECO:0007669"/>
    <property type="project" value="InterPro"/>
</dbReference>
<dbReference type="GO" id="GO:1902412">
    <property type="term" value="P:regulation of mitotic cytokinesis"/>
    <property type="evidence" value="ECO:0007669"/>
    <property type="project" value="InterPro"/>
</dbReference>
<dbReference type="GO" id="GO:0030496">
    <property type="term" value="C:midbody"/>
    <property type="evidence" value="ECO:0007669"/>
    <property type="project" value="TreeGrafter"/>
</dbReference>
<feature type="compositionally biased region" description="Low complexity" evidence="2">
    <location>
        <begin position="241"/>
        <end position="263"/>
    </location>
</feature>
<feature type="domain" description="Doublecortin" evidence="3">
    <location>
        <begin position="270"/>
        <end position="353"/>
    </location>
</feature>
<feature type="compositionally biased region" description="Polar residues" evidence="2">
    <location>
        <begin position="170"/>
        <end position="184"/>
    </location>
</feature>
<dbReference type="STRING" id="946362.F2U2M5"/>
<feature type="compositionally biased region" description="Low complexity" evidence="2">
    <location>
        <begin position="121"/>
        <end position="139"/>
    </location>
</feature>
<sequence>MPIVSEAEHHSGPVTQQLHQHSGGGSGGSDTTEPSDDEGLSSSLESLRRARLQQRGQLLQRLDEAMQLRKTHEAYGGRGKVRQQTSQRANGSQRSGSHHHRHHARDDDNGDTASDMDSRDTSLQSSRRSSRSSLSSAMSDLDESFRGSTRNHSSSRHRHRPHSGPARTATRGTRGSISSRNVTRSPYAVPPMRVHVASPGHWARPRSGRSNHSAASSRATSAEPPRHRHPRRHVRRDRPLSGASVNSSFSSVASSTTSSVRSTQPRVYQKRAHTCRFIAYRNGDPQVAHRVVGASMAELLDACTRKLGLPFAARRLFDEHGREMVTTEECSMLPGDAIVYVSCGEPFVDPVAAQQATRRRFTSTAAANRTIAFTPNITKALTTLRGSSTTPVSSLAGSFRARAPDITASARTRVVLFENGDGLHHHTIPLRDHDTFVRDCSRQFVLTSQVERFFDLDGNETRDLAAAEDCGPELHLIFGRIRGPYWIATKTDVFKPEGPLNFIQHQLHRLQRQHTALQDELQRVTTIDRIVESEQTDSNQALLDQITAAIKFLKRKQRHLTDVQMDGSASRIRPISDDHRLLAAGSLKLIVHANGTDGTGQPLYFNLREAQRTGDAETMMGLLLAACTTQLGFTQSAKRIFLKGGKVLRDLHALENDTHIWVSCGEPFTPANLTVVKLAFDGVETVVVDGKRQLLAGGGAVDMNTLSSAHLSALSSLTEALACDDVAWRPHDMMPGDTALEDPNLVTLHATLEDDHSLLFTPSLVRGPRQHGAPLMQRWVLRQVTDVSHLDGVDANTTWAEITSRAFPALALVCHQTTTDAAAASGGCVAGGDDAAARDAAQKSGVAYRVGLGARTTPPSREMLWHFAPDGTIRSAVNPALALTLAGKDDGSSSSSGSGGGGGGGDGESPLNSTSSSDAGGFFDDVGGSSGGGDVLMLQEVHTGSGRRAKRRQQWGLKHDSIQHMGQWKACRGVNGSRSWVKNCMLWPTATTGNWNTDLLWPMDVLLVPTVAWKPPPAKRGRKRETLHESMERMRGGRGSSSASITDTVMTMPRLRVVRNGTRMRPVEVLVPEGLRAREHRPELDLNRAFPVDTQKWFEQRLGPGWRTILTSRENPRDAAKMRELQVQLFLDRCTRALGMSMPARALFTEQGDAVTDLEQLQPNQVLLVTCGEAWVPPPSVLQRLPNLEADMRNMRAVADMFASQDAVVVVFDTAGETCLLREKGNILQQLEAAQHSGDSGDSNNDDHDGNNSDTESSSHGGGGGGGGGGGLEDAHAAWMLTPDRHLVPVGDRSHCLAPQALKAGAELQLVPVDTRDATQKWVMEGAFLQSAMDATLVLTVPELGRQGTSLALATKAPEPFYAHQCWELCPAPGGGHLLQAYACSSTVFACSIGRQCSMCTFAMTEGTPIKQAGFVLEDVEGTCCAVCAAMSKHKATARPVGVSTFACAFCSSQRELCQRLGTNGPRASLVSQHIILAAKTNMASAEQVEDAISRWDKCLAHFQAREETARGISHPAAPSARLDPGVQFRARVFRNGHVDPANAVIIVAPRADAHAQLGLFLSDATSRLNLPSAARVLYTRTGTALQSLSPEQHSELQRGGDGAIPDLWVSMGEPFSPPDQHPETIARRKKELKQELVQLKTLIAEKKQTLKSLSDKLQGALSSTERSTVDDRRDVVRREIEEDMEAFKANREELRALKSRAGRDSKGGSGGGGGGGSTGMSNELIARLSKPVSRRVRVQARKNGSSKSAPVLCMGDSMTALLTACASNLGMRRARKLYTMQGERIKSLDAITRDMEVLVSSGEAFIDDNAKKDEEQTRASFGRAIRAERKRTKSSSSSSSSVAPST</sequence>
<evidence type="ECO:0000313" key="5">
    <source>
        <dbReference type="Proteomes" id="UP000007799"/>
    </source>
</evidence>
<feature type="region of interest" description="Disordered" evidence="2">
    <location>
        <begin position="1233"/>
        <end position="1275"/>
    </location>
</feature>
<feature type="coiled-coil region" evidence="1">
    <location>
        <begin position="500"/>
        <end position="527"/>
    </location>
</feature>
<dbReference type="Pfam" id="PF24478">
    <property type="entry name" value="DCX2_DCDC1"/>
    <property type="match status" value="3"/>
</dbReference>
<feature type="domain" description="Doublecortin" evidence="3">
    <location>
        <begin position="1730"/>
        <end position="1812"/>
    </location>
</feature>
<keyword evidence="1" id="KW-0175">Coiled coil</keyword>
<dbReference type="InterPro" id="IPR035992">
    <property type="entry name" value="Ricin_B-like_lectins"/>
</dbReference>
<keyword evidence="5" id="KW-1185">Reference proteome</keyword>
<dbReference type="SUPFAM" id="SSF50370">
    <property type="entry name" value="Ricin B-like lectins"/>
    <property type="match status" value="1"/>
</dbReference>
<feature type="region of interest" description="Disordered" evidence="2">
    <location>
        <begin position="1"/>
        <end position="52"/>
    </location>
</feature>
<feature type="compositionally biased region" description="Basic and acidic residues" evidence="2">
    <location>
        <begin position="1697"/>
        <end position="1707"/>
    </location>
</feature>
<dbReference type="Gene3D" id="2.80.10.50">
    <property type="match status" value="1"/>
</dbReference>
<feature type="compositionally biased region" description="Basic and acidic residues" evidence="2">
    <location>
        <begin position="1"/>
        <end position="11"/>
    </location>
</feature>
<feature type="region of interest" description="Disordered" evidence="2">
    <location>
        <begin position="72"/>
        <end position="267"/>
    </location>
</feature>
<dbReference type="KEGG" id="sre:PTSG_02099"/>
<dbReference type="InParanoid" id="F2U2M5"/>
<reference evidence="4" key="1">
    <citation type="submission" date="2009-08" db="EMBL/GenBank/DDBJ databases">
        <title>Annotation of Salpingoeca rosetta.</title>
        <authorList>
            <consortium name="The Broad Institute Genome Sequencing Platform"/>
            <person name="Russ C."/>
            <person name="Cuomo C."/>
            <person name="Burger G."/>
            <person name="Gray M.W."/>
            <person name="Holland P.W.H."/>
            <person name="King N."/>
            <person name="Lang F.B.F."/>
            <person name="Roger A.J."/>
            <person name="Ruiz-Trillo I."/>
            <person name="Young S.K."/>
            <person name="Zeng Q."/>
            <person name="Gargeya S."/>
            <person name="Alvarado L."/>
            <person name="Berlin A."/>
            <person name="Chapman S.B."/>
            <person name="Chen Z."/>
            <person name="Freedman E."/>
            <person name="Gellesch M."/>
            <person name="Goldberg J."/>
            <person name="Griggs A."/>
            <person name="Gujja S."/>
            <person name="Heilman E."/>
            <person name="Heiman D."/>
            <person name="Howarth C."/>
            <person name="Mehta T."/>
            <person name="Neiman D."/>
            <person name="Pearson M."/>
            <person name="Roberts A."/>
            <person name="Saif S."/>
            <person name="Shea T."/>
            <person name="Shenoy N."/>
            <person name="Sisk P."/>
            <person name="Stolte C."/>
            <person name="Sykes S."/>
            <person name="White J."/>
            <person name="Yandava C."/>
            <person name="Haas B."/>
            <person name="Nusbaum C."/>
            <person name="Birren B."/>
        </authorList>
    </citation>
    <scope>NUCLEOTIDE SEQUENCE</scope>
    <source>
        <strain evidence="4">ATCC 50818</strain>
    </source>
</reference>
<dbReference type="Proteomes" id="UP000007799">
    <property type="component" value="Unassembled WGS sequence"/>
</dbReference>
<feature type="compositionally biased region" description="Basic residues" evidence="2">
    <location>
        <begin position="226"/>
        <end position="236"/>
    </location>
</feature>
<feature type="compositionally biased region" description="Gly residues" evidence="2">
    <location>
        <begin position="1260"/>
        <end position="1272"/>
    </location>
</feature>
<dbReference type="Pfam" id="PF25510">
    <property type="entry name" value="Ubiquitin_DCDC1"/>
    <property type="match status" value="1"/>
</dbReference>
<feature type="region of interest" description="Disordered" evidence="2">
    <location>
        <begin position="886"/>
        <end position="925"/>
    </location>
</feature>
<feature type="compositionally biased region" description="Basic residues" evidence="2">
    <location>
        <begin position="153"/>
        <end position="162"/>
    </location>
</feature>
<evidence type="ECO:0000259" key="3">
    <source>
        <dbReference type="SMART" id="SM00537"/>
    </source>
</evidence>
<feature type="compositionally biased region" description="Polar residues" evidence="2">
    <location>
        <begin position="210"/>
        <end position="220"/>
    </location>
</feature>
<dbReference type="PANTHER" id="PTHR46302:SF3">
    <property type="entry name" value="DOUBLECORTIN DOMAIN-CONTAINING PROTEIN 1"/>
    <property type="match status" value="1"/>
</dbReference>
<dbReference type="PANTHER" id="PTHR46302">
    <property type="entry name" value="DOUBLECORTIN DOMAIN-CONTAINING PROTEIN 1"/>
    <property type="match status" value="1"/>
</dbReference>
<dbReference type="PROSITE" id="PS50231">
    <property type="entry name" value="RICIN_B_LECTIN"/>
    <property type="match status" value="1"/>
</dbReference>
<dbReference type="SMART" id="SM00537">
    <property type="entry name" value="DCX"/>
    <property type="match status" value="2"/>
</dbReference>
<dbReference type="GO" id="GO:0035556">
    <property type="term" value="P:intracellular signal transduction"/>
    <property type="evidence" value="ECO:0007669"/>
    <property type="project" value="InterPro"/>
</dbReference>
<dbReference type="InterPro" id="IPR036572">
    <property type="entry name" value="Doublecortin_dom_sf"/>
</dbReference>